<keyword evidence="5" id="KW-0328">Glycosyltransferase</keyword>
<evidence type="ECO:0000256" key="16">
    <source>
        <dbReference type="SAM" id="Phobius"/>
    </source>
</evidence>
<name>A0A2M7ANS9_UNCKA</name>
<accession>A0A2M7ANS9</accession>
<feature type="domain" description="Penicillin-binding protein transpeptidase" evidence="17">
    <location>
        <begin position="384"/>
        <end position="663"/>
    </location>
</feature>
<dbReference type="InterPro" id="IPR001264">
    <property type="entry name" value="Glyco_trans_51"/>
</dbReference>
<feature type="compositionally biased region" description="Basic and acidic residues" evidence="15">
    <location>
        <begin position="36"/>
        <end position="48"/>
    </location>
</feature>
<dbReference type="GO" id="GO:0004180">
    <property type="term" value="F:carboxypeptidase activity"/>
    <property type="evidence" value="ECO:0007669"/>
    <property type="project" value="UniProtKB-KW"/>
</dbReference>
<dbReference type="EMBL" id="PEWD01000035">
    <property type="protein sequence ID" value="PIU69034.1"/>
    <property type="molecule type" value="Genomic_DNA"/>
</dbReference>
<evidence type="ECO:0000313" key="19">
    <source>
        <dbReference type="EMBL" id="PIU69034.1"/>
    </source>
</evidence>
<dbReference type="GO" id="GO:0006508">
    <property type="term" value="P:proteolysis"/>
    <property type="evidence" value="ECO:0007669"/>
    <property type="project" value="UniProtKB-KW"/>
</dbReference>
<proteinExistence type="predicted"/>
<dbReference type="GO" id="GO:0008955">
    <property type="term" value="F:peptidoglycan glycosyltransferase activity"/>
    <property type="evidence" value="ECO:0007669"/>
    <property type="project" value="UniProtKB-EC"/>
</dbReference>
<keyword evidence="10 16" id="KW-0472">Membrane</keyword>
<comment type="subcellular location">
    <subcellularLocation>
        <location evidence="1">Cell membrane</location>
    </subcellularLocation>
</comment>
<dbReference type="GO" id="GO:0008658">
    <property type="term" value="F:penicillin binding"/>
    <property type="evidence" value="ECO:0007669"/>
    <property type="project" value="InterPro"/>
</dbReference>
<dbReference type="Proteomes" id="UP000229916">
    <property type="component" value="Unassembled WGS sequence"/>
</dbReference>
<organism evidence="19 20">
    <name type="scientific">candidate division WWE3 bacterium CG06_land_8_20_14_3_00_42_16</name>
    <dbReference type="NCBI Taxonomy" id="1975083"/>
    <lineage>
        <taxon>Bacteria</taxon>
        <taxon>Katanobacteria</taxon>
    </lineage>
</organism>
<dbReference type="SUPFAM" id="SSF56601">
    <property type="entry name" value="beta-lactamase/transpeptidase-like"/>
    <property type="match status" value="1"/>
</dbReference>
<dbReference type="PANTHER" id="PTHR32282:SF11">
    <property type="entry name" value="PENICILLIN-BINDING PROTEIN 1B"/>
    <property type="match status" value="1"/>
</dbReference>
<evidence type="ECO:0000256" key="8">
    <source>
        <dbReference type="ARBA" id="ARBA00022960"/>
    </source>
</evidence>
<keyword evidence="9" id="KW-0573">Peptidoglycan synthesis</keyword>
<evidence type="ECO:0000256" key="15">
    <source>
        <dbReference type="SAM" id="MobiDB-lite"/>
    </source>
</evidence>
<evidence type="ECO:0000313" key="20">
    <source>
        <dbReference type="Proteomes" id="UP000229916"/>
    </source>
</evidence>
<dbReference type="GO" id="GO:0008360">
    <property type="term" value="P:regulation of cell shape"/>
    <property type="evidence" value="ECO:0007669"/>
    <property type="project" value="UniProtKB-KW"/>
</dbReference>
<keyword evidence="8" id="KW-0133">Cell shape</keyword>
<evidence type="ECO:0000256" key="6">
    <source>
        <dbReference type="ARBA" id="ARBA00022679"/>
    </source>
</evidence>
<evidence type="ECO:0000256" key="12">
    <source>
        <dbReference type="ARBA" id="ARBA00023316"/>
    </source>
</evidence>
<keyword evidence="6" id="KW-0808">Transferase</keyword>
<evidence type="ECO:0000256" key="7">
    <source>
        <dbReference type="ARBA" id="ARBA00022801"/>
    </source>
</evidence>
<evidence type="ECO:0000256" key="11">
    <source>
        <dbReference type="ARBA" id="ARBA00023268"/>
    </source>
</evidence>
<evidence type="ECO:0000256" key="13">
    <source>
        <dbReference type="ARBA" id="ARBA00044770"/>
    </source>
</evidence>
<dbReference type="InterPro" id="IPR050396">
    <property type="entry name" value="Glycosyltr_51/Transpeptidase"/>
</dbReference>
<evidence type="ECO:0000256" key="10">
    <source>
        <dbReference type="ARBA" id="ARBA00023136"/>
    </source>
</evidence>
<dbReference type="GO" id="GO:0030288">
    <property type="term" value="C:outer membrane-bounded periplasmic space"/>
    <property type="evidence" value="ECO:0007669"/>
    <property type="project" value="TreeGrafter"/>
</dbReference>
<protein>
    <recommendedName>
        <fullName evidence="13">peptidoglycan glycosyltransferase</fullName>
        <ecNumber evidence="13">2.4.99.28</ecNumber>
    </recommendedName>
</protein>
<comment type="caution">
    <text evidence="19">The sequence shown here is derived from an EMBL/GenBank/DDBJ whole genome shotgun (WGS) entry which is preliminary data.</text>
</comment>
<dbReference type="InterPro" id="IPR012338">
    <property type="entry name" value="Beta-lactam/transpept-like"/>
</dbReference>
<dbReference type="Pfam" id="PF00905">
    <property type="entry name" value="Transpeptidase"/>
    <property type="match status" value="1"/>
</dbReference>
<dbReference type="Pfam" id="PF00912">
    <property type="entry name" value="Transgly"/>
    <property type="match status" value="1"/>
</dbReference>
<keyword evidence="12" id="KW-0961">Cell wall biogenesis/degradation</keyword>
<dbReference type="GO" id="GO:0005886">
    <property type="term" value="C:plasma membrane"/>
    <property type="evidence" value="ECO:0007669"/>
    <property type="project" value="UniProtKB-SubCell"/>
</dbReference>
<evidence type="ECO:0000256" key="5">
    <source>
        <dbReference type="ARBA" id="ARBA00022676"/>
    </source>
</evidence>
<evidence type="ECO:0000256" key="4">
    <source>
        <dbReference type="ARBA" id="ARBA00022670"/>
    </source>
</evidence>
<keyword evidence="4" id="KW-0645">Protease</keyword>
<sequence>MKVGYKSYPHLSKLSLFFPSLIPSRMAGRMKPIRRSRAERSEEKEDTPTVKSRKIYMPQKVFRIFTTFILWGLALFLFLSGIMFVRQIVTYAANSALSLPQPKIEEKIGQSSKLYDREDNFLYEIHGAIRRQNVNLPEIPINVRNAFLVAEDKDFYQHPGFSIKRIISALITDLRNNEIEQGASTIPQQLARKLVLSQEKTLDRKVKEIFISYLLTLRYSKDQIFERYLNEVSVGGNLVGVRTASEVYFQKAPQELTLAEGATLAALINAPSNLSPYFNRSGLEERAHYILEEMSKEGLINRAEYEDALGQEINYASNIEPVKYPYFVFFVRDYLFQKYGEETIESGGWRITTSLDPHLQELGEQIIKEQVARNTSAWGASNACLIVLDPKNGEILAMVGGKDFGESEVNVTTSARQPGSAIKPFIYLTAFEEGFAPETLILDKIQDFGGGYRPTDYGGGATGSWWSAREALVQSLNIPAVATLNRVGIEKTATRLKSLGFSTIAEPQNYGLSLALGTAVIKPIDMAQGLGIIANGGHKINQQPILKITDSSGSIVEDNSDFKASEEIIDSNIAAMIASILSDYKTKARFYNQAWYNNYTLKDRPAAAKTGTSEGPKDTWTVGFTSNLVAVVWAGNNDGSPINKKSGADGINVAAPIWHEFMEKALTGQESEPFPSYEKPVLDQNHRYISSN</sequence>
<keyword evidence="2" id="KW-1003">Cell membrane</keyword>
<evidence type="ECO:0000256" key="1">
    <source>
        <dbReference type="ARBA" id="ARBA00004236"/>
    </source>
</evidence>
<gene>
    <name evidence="19" type="ORF">COS81_01650</name>
</gene>
<feature type="domain" description="Glycosyl transferase family 51" evidence="18">
    <location>
        <begin position="122"/>
        <end position="294"/>
    </location>
</feature>
<feature type="region of interest" description="Disordered" evidence="15">
    <location>
        <begin position="30"/>
        <end position="49"/>
    </location>
</feature>
<keyword evidence="16" id="KW-1133">Transmembrane helix</keyword>
<dbReference type="Gene3D" id="1.10.3810.10">
    <property type="entry name" value="Biosynthetic peptidoglycan transglycosylase-like"/>
    <property type="match status" value="1"/>
</dbReference>
<comment type="catalytic activity">
    <reaction evidence="14">
        <text>[GlcNAc-(1-&gt;4)-Mur2Ac(oyl-L-Ala-gamma-D-Glu-L-Lys-D-Ala-D-Ala)](n)-di-trans,octa-cis-undecaprenyl diphosphate + beta-D-GlcNAc-(1-&gt;4)-Mur2Ac(oyl-L-Ala-gamma-D-Glu-L-Lys-D-Ala-D-Ala)-di-trans,octa-cis-undecaprenyl diphosphate = [GlcNAc-(1-&gt;4)-Mur2Ac(oyl-L-Ala-gamma-D-Glu-L-Lys-D-Ala-D-Ala)](n+1)-di-trans,octa-cis-undecaprenyl diphosphate + di-trans,octa-cis-undecaprenyl diphosphate + H(+)</text>
        <dbReference type="Rhea" id="RHEA:23708"/>
        <dbReference type="Rhea" id="RHEA-COMP:9602"/>
        <dbReference type="Rhea" id="RHEA-COMP:9603"/>
        <dbReference type="ChEBI" id="CHEBI:15378"/>
        <dbReference type="ChEBI" id="CHEBI:58405"/>
        <dbReference type="ChEBI" id="CHEBI:60033"/>
        <dbReference type="ChEBI" id="CHEBI:78435"/>
        <dbReference type="EC" id="2.4.99.28"/>
    </reaction>
</comment>
<dbReference type="InterPro" id="IPR023346">
    <property type="entry name" value="Lysozyme-like_dom_sf"/>
</dbReference>
<evidence type="ECO:0000256" key="2">
    <source>
        <dbReference type="ARBA" id="ARBA00022475"/>
    </source>
</evidence>
<keyword evidence="16" id="KW-0812">Transmembrane</keyword>
<dbReference type="InterPro" id="IPR036950">
    <property type="entry name" value="PBP_transglycosylase"/>
</dbReference>
<dbReference type="SUPFAM" id="SSF53955">
    <property type="entry name" value="Lysozyme-like"/>
    <property type="match status" value="1"/>
</dbReference>
<dbReference type="InterPro" id="IPR001460">
    <property type="entry name" value="PCN-bd_Tpept"/>
</dbReference>
<dbReference type="AlphaFoldDB" id="A0A2M7ANS9"/>
<keyword evidence="3" id="KW-0121">Carboxypeptidase</keyword>
<reference evidence="20" key="1">
    <citation type="submission" date="2017-09" db="EMBL/GenBank/DDBJ databases">
        <title>Depth-based differentiation of microbial function through sediment-hosted aquifers and enrichment of novel symbionts in the deep terrestrial subsurface.</title>
        <authorList>
            <person name="Probst A.J."/>
            <person name="Ladd B."/>
            <person name="Jarett J.K."/>
            <person name="Geller-Mcgrath D.E."/>
            <person name="Sieber C.M.K."/>
            <person name="Emerson J.B."/>
            <person name="Anantharaman K."/>
            <person name="Thomas B.C."/>
            <person name="Malmstrom R."/>
            <person name="Stieglmeier M."/>
            <person name="Klingl A."/>
            <person name="Woyke T."/>
            <person name="Ryan C.M."/>
            <person name="Banfield J.F."/>
        </authorList>
    </citation>
    <scope>NUCLEOTIDE SEQUENCE [LARGE SCALE GENOMIC DNA]</scope>
</reference>
<dbReference type="GO" id="GO:0071555">
    <property type="term" value="P:cell wall organization"/>
    <property type="evidence" value="ECO:0007669"/>
    <property type="project" value="UniProtKB-KW"/>
</dbReference>
<keyword evidence="11" id="KW-0511">Multifunctional enzyme</keyword>
<dbReference type="GO" id="GO:0009252">
    <property type="term" value="P:peptidoglycan biosynthetic process"/>
    <property type="evidence" value="ECO:0007669"/>
    <property type="project" value="UniProtKB-KW"/>
</dbReference>
<feature type="transmembrane region" description="Helical" evidence="16">
    <location>
        <begin position="61"/>
        <end position="85"/>
    </location>
</feature>
<evidence type="ECO:0000259" key="17">
    <source>
        <dbReference type="Pfam" id="PF00905"/>
    </source>
</evidence>
<dbReference type="Gene3D" id="3.40.710.10">
    <property type="entry name" value="DD-peptidase/beta-lactamase superfamily"/>
    <property type="match status" value="1"/>
</dbReference>
<dbReference type="EC" id="2.4.99.28" evidence="13"/>
<evidence type="ECO:0000259" key="18">
    <source>
        <dbReference type="Pfam" id="PF00912"/>
    </source>
</evidence>
<keyword evidence="7" id="KW-0378">Hydrolase</keyword>
<evidence type="ECO:0000256" key="14">
    <source>
        <dbReference type="ARBA" id="ARBA00049902"/>
    </source>
</evidence>
<dbReference type="PANTHER" id="PTHR32282">
    <property type="entry name" value="BINDING PROTEIN TRANSPEPTIDASE, PUTATIVE-RELATED"/>
    <property type="match status" value="1"/>
</dbReference>
<evidence type="ECO:0000256" key="9">
    <source>
        <dbReference type="ARBA" id="ARBA00022984"/>
    </source>
</evidence>
<evidence type="ECO:0000256" key="3">
    <source>
        <dbReference type="ARBA" id="ARBA00022645"/>
    </source>
</evidence>